<dbReference type="OrthoDB" id="7061261at2"/>
<organism evidence="4 5">
    <name type="scientific">Marinobacter segnicrescens</name>
    <dbReference type="NCBI Taxonomy" id="430453"/>
    <lineage>
        <taxon>Bacteria</taxon>
        <taxon>Pseudomonadati</taxon>
        <taxon>Pseudomonadota</taxon>
        <taxon>Gammaproteobacteria</taxon>
        <taxon>Pseudomonadales</taxon>
        <taxon>Marinobacteraceae</taxon>
        <taxon>Marinobacter</taxon>
    </lineage>
</organism>
<name>A0A1I0APL5_9GAMM</name>
<comment type="catalytic activity">
    <reaction evidence="2">
        <text>a 3'-end 2',3'-cyclophospho-ribonucleotide-RNA + H2O = a 3'-end 2'-phospho-ribonucleotide-RNA + H(+)</text>
        <dbReference type="Rhea" id="RHEA:11828"/>
        <dbReference type="Rhea" id="RHEA-COMP:10464"/>
        <dbReference type="Rhea" id="RHEA-COMP:17353"/>
        <dbReference type="ChEBI" id="CHEBI:15377"/>
        <dbReference type="ChEBI" id="CHEBI:15378"/>
        <dbReference type="ChEBI" id="CHEBI:83064"/>
        <dbReference type="ChEBI" id="CHEBI:173113"/>
        <dbReference type="EC" id="3.1.4.58"/>
    </reaction>
</comment>
<dbReference type="GO" id="GO:0004113">
    <property type="term" value="F:2',3'-cyclic-nucleotide 3'-phosphodiesterase activity"/>
    <property type="evidence" value="ECO:0007669"/>
    <property type="project" value="InterPro"/>
</dbReference>
<dbReference type="NCBIfam" id="TIGR02258">
    <property type="entry name" value="2_5_ligase"/>
    <property type="match status" value="1"/>
</dbReference>
<dbReference type="GO" id="GO:0016874">
    <property type="term" value="F:ligase activity"/>
    <property type="evidence" value="ECO:0007669"/>
    <property type="project" value="UniProtKB-KW"/>
</dbReference>
<dbReference type="STRING" id="430453.SAMN04487962_10355"/>
<dbReference type="AlphaFoldDB" id="A0A1I0APL5"/>
<dbReference type="Gene3D" id="3.90.1140.10">
    <property type="entry name" value="Cyclic phosphodiesterase"/>
    <property type="match status" value="1"/>
</dbReference>
<dbReference type="PANTHER" id="PTHR35561:SF1">
    <property type="entry name" value="RNA 2',3'-CYCLIC PHOSPHODIESTERASE"/>
    <property type="match status" value="1"/>
</dbReference>
<dbReference type="InterPro" id="IPR009097">
    <property type="entry name" value="Cyclic_Pdiesterase"/>
</dbReference>
<dbReference type="Pfam" id="PF02834">
    <property type="entry name" value="LigT_PEase"/>
    <property type="match status" value="2"/>
</dbReference>
<feature type="domain" description="Phosphoesterase HXTX" evidence="3">
    <location>
        <begin position="9"/>
        <end position="86"/>
    </location>
</feature>
<proteinExistence type="inferred from homology"/>
<dbReference type="HAMAP" id="MF_01940">
    <property type="entry name" value="RNA_CPDase"/>
    <property type="match status" value="1"/>
</dbReference>
<dbReference type="EMBL" id="FOHZ01000003">
    <property type="protein sequence ID" value="SES96213.1"/>
    <property type="molecule type" value="Genomic_DNA"/>
</dbReference>
<dbReference type="SUPFAM" id="SSF55144">
    <property type="entry name" value="LigT-like"/>
    <property type="match status" value="1"/>
</dbReference>
<dbReference type="InterPro" id="IPR004175">
    <property type="entry name" value="RNA_CPDase"/>
</dbReference>
<comment type="function">
    <text evidence="2">Hydrolyzes RNA 2',3'-cyclic phosphodiester to an RNA 2'-phosphomonoester.</text>
</comment>
<gene>
    <name evidence="4" type="ORF">SAMN04487962_10355</name>
</gene>
<feature type="short sequence motif" description="HXTX 1" evidence="2">
    <location>
        <begin position="37"/>
        <end position="40"/>
    </location>
</feature>
<comment type="similarity">
    <text evidence="2">Belongs to the 2H phosphoesterase superfamily. ThpR family.</text>
</comment>
<sequence>MPRLFVGLELPNTTGEVLLGWREDIEGARWQRQDQLHLTLCFLGQVQPEQVPALFRAMESPETDDFCITPTSVGCFGDPDQPRSLWAGVLPEAPVIGLHQWVSRRLVEQGFGVGSGKFRPHITLARFGRHQAGSARDFLAQHRCSSAPEVMVRHVSLFLSNTGPEGSRYQVLARFPLKEGLDAPHALTGPQ</sequence>
<evidence type="ECO:0000256" key="2">
    <source>
        <dbReference type="HAMAP-Rule" id="MF_01940"/>
    </source>
</evidence>
<evidence type="ECO:0000313" key="4">
    <source>
        <dbReference type="EMBL" id="SES96213.1"/>
    </source>
</evidence>
<accession>A0A1I0APL5</accession>
<feature type="domain" description="Phosphoesterase HXTX" evidence="3">
    <location>
        <begin position="99"/>
        <end position="168"/>
    </location>
</feature>
<feature type="active site" description="Proton acceptor" evidence="2">
    <location>
        <position position="121"/>
    </location>
</feature>
<evidence type="ECO:0000256" key="1">
    <source>
        <dbReference type="ARBA" id="ARBA00022801"/>
    </source>
</evidence>
<dbReference type="PANTHER" id="PTHR35561">
    <property type="entry name" value="RNA 2',3'-CYCLIC PHOSPHODIESTERASE"/>
    <property type="match status" value="1"/>
</dbReference>
<keyword evidence="4" id="KW-0436">Ligase</keyword>
<dbReference type="RefSeq" id="WP_091849039.1">
    <property type="nucleotide sequence ID" value="NZ_FOHZ01000003.1"/>
</dbReference>
<reference evidence="5" key="1">
    <citation type="submission" date="2016-10" db="EMBL/GenBank/DDBJ databases">
        <authorList>
            <person name="Varghese N."/>
            <person name="Submissions S."/>
        </authorList>
    </citation>
    <scope>NUCLEOTIDE SEQUENCE [LARGE SCALE GENOMIC DNA]</scope>
    <source>
        <strain evidence="5">CGMCC 1.6489</strain>
    </source>
</reference>
<dbReference type="GO" id="GO:0008664">
    <property type="term" value="F:RNA 2',3'-cyclic 3'-phosphodiesterase activity"/>
    <property type="evidence" value="ECO:0007669"/>
    <property type="project" value="UniProtKB-EC"/>
</dbReference>
<dbReference type="EC" id="3.1.4.58" evidence="2"/>
<dbReference type="InterPro" id="IPR014051">
    <property type="entry name" value="Phosphoesterase_HXTX"/>
</dbReference>
<evidence type="ECO:0000313" key="5">
    <source>
        <dbReference type="Proteomes" id="UP000198762"/>
    </source>
</evidence>
<keyword evidence="1 2" id="KW-0378">Hydrolase</keyword>
<dbReference type="Proteomes" id="UP000198762">
    <property type="component" value="Unassembled WGS sequence"/>
</dbReference>
<protein>
    <recommendedName>
        <fullName evidence="2">RNA 2',3'-cyclic phosphodiesterase</fullName>
        <shortName evidence="2">RNA 2',3'-CPDase</shortName>
        <ecNumber evidence="2">3.1.4.58</ecNumber>
    </recommendedName>
</protein>
<feature type="active site" description="Proton donor" evidence="2">
    <location>
        <position position="37"/>
    </location>
</feature>
<evidence type="ECO:0000259" key="3">
    <source>
        <dbReference type="Pfam" id="PF02834"/>
    </source>
</evidence>
<keyword evidence="5" id="KW-1185">Reference proteome</keyword>
<feature type="short sequence motif" description="HXTX 2" evidence="2">
    <location>
        <begin position="121"/>
        <end position="124"/>
    </location>
</feature>